<evidence type="ECO:0000313" key="4">
    <source>
        <dbReference type="EMBL" id="TDL16857.1"/>
    </source>
</evidence>
<dbReference type="STRING" id="50990.A0A4Y7PN57"/>
<dbReference type="InterPro" id="IPR045339">
    <property type="entry name" value="DUF6534"/>
</dbReference>
<organism evidence="4 5">
    <name type="scientific">Rickenella mellea</name>
    <dbReference type="NCBI Taxonomy" id="50990"/>
    <lineage>
        <taxon>Eukaryota</taxon>
        <taxon>Fungi</taxon>
        <taxon>Dikarya</taxon>
        <taxon>Basidiomycota</taxon>
        <taxon>Agaricomycotina</taxon>
        <taxon>Agaricomycetes</taxon>
        <taxon>Hymenochaetales</taxon>
        <taxon>Rickenellaceae</taxon>
        <taxon>Rickenella</taxon>
    </lineage>
</organism>
<evidence type="ECO:0000313" key="5">
    <source>
        <dbReference type="Proteomes" id="UP000294933"/>
    </source>
</evidence>
<keyword evidence="5" id="KW-1185">Reference proteome</keyword>
<keyword evidence="2" id="KW-1133">Transmembrane helix</keyword>
<evidence type="ECO:0000256" key="2">
    <source>
        <dbReference type="SAM" id="Phobius"/>
    </source>
</evidence>
<dbReference type="VEuPathDB" id="FungiDB:BD410DRAFT_589659"/>
<accession>A0A4Y7PN57</accession>
<protein>
    <recommendedName>
        <fullName evidence="3">DUF6534 domain-containing protein</fullName>
    </recommendedName>
</protein>
<dbReference type="PANTHER" id="PTHR40465:SF1">
    <property type="entry name" value="DUF6534 DOMAIN-CONTAINING PROTEIN"/>
    <property type="match status" value="1"/>
</dbReference>
<reference evidence="4 5" key="1">
    <citation type="submission" date="2018-06" db="EMBL/GenBank/DDBJ databases">
        <title>A transcriptomic atlas of mushroom development highlights an independent origin of complex multicellularity.</title>
        <authorList>
            <consortium name="DOE Joint Genome Institute"/>
            <person name="Krizsan K."/>
            <person name="Almasi E."/>
            <person name="Merenyi Z."/>
            <person name="Sahu N."/>
            <person name="Viragh M."/>
            <person name="Koszo T."/>
            <person name="Mondo S."/>
            <person name="Kiss B."/>
            <person name="Balint B."/>
            <person name="Kues U."/>
            <person name="Barry K."/>
            <person name="Hegedus J.C."/>
            <person name="Henrissat B."/>
            <person name="Johnson J."/>
            <person name="Lipzen A."/>
            <person name="Ohm R."/>
            <person name="Nagy I."/>
            <person name="Pangilinan J."/>
            <person name="Yan J."/>
            <person name="Xiong Y."/>
            <person name="Grigoriev I.V."/>
            <person name="Hibbett D.S."/>
            <person name="Nagy L.G."/>
        </authorList>
    </citation>
    <scope>NUCLEOTIDE SEQUENCE [LARGE SCALE GENOMIC DNA]</scope>
    <source>
        <strain evidence="4 5">SZMC22713</strain>
    </source>
</reference>
<name>A0A4Y7PN57_9AGAM</name>
<dbReference type="OrthoDB" id="2535105at2759"/>
<keyword evidence="2" id="KW-0812">Transmembrane</keyword>
<sequence length="328" mass="36208">MDKAATVRDSLNVKLLMGPVLVGLFLSTSLYSVVCVMAFQYFKGFPEDPLYYRISVAVVWMFDTVHVLCGIQLMWYWLIQHYGDVTHLMVIPPSYSIIILLTMLSGTITHLNIIIKVWTLSDHKKITALPLLLLMVTTSVMAISTSIDMLKAPTFLVGHAPWSIIGGLASGALSDIGLCGMLSYFLLRSRSGFSASRVDPIVNRMTQYLVGTGSLSAVGALLTLVLYLTRQKSSLVHTGVYVLLERFYVLLQPNAHSSLGISTISTDSRLPSHSRTLGIAFKEGTVITNELITQRSADDLKSPRFDHIESIADSPNSHPKISVRDDWT</sequence>
<feature type="transmembrane region" description="Helical" evidence="2">
    <location>
        <begin position="54"/>
        <end position="75"/>
    </location>
</feature>
<feature type="region of interest" description="Disordered" evidence="1">
    <location>
        <begin position="309"/>
        <end position="328"/>
    </location>
</feature>
<gene>
    <name evidence="4" type="ORF">BD410DRAFT_589659</name>
</gene>
<feature type="transmembrane region" description="Helical" evidence="2">
    <location>
        <begin position="208"/>
        <end position="228"/>
    </location>
</feature>
<feature type="domain" description="DUF6534" evidence="3">
    <location>
        <begin position="172"/>
        <end position="249"/>
    </location>
</feature>
<proteinExistence type="predicted"/>
<feature type="transmembrane region" description="Helical" evidence="2">
    <location>
        <begin position="95"/>
        <end position="114"/>
    </location>
</feature>
<evidence type="ECO:0000259" key="3">
    <source>
        <dbReference type="Pfam" id="PF20152"/>
    </source>
</evidence>
<dbReference type="PANTHER" id="PTHR40465">
    <property type="entry name" value="CHROMOSOME 1, WHOLE GENOME SHOTGUN SEQUENCE"/>
    <property type="match status" value="1"/>
</dbReference>
<dbReference type="EMBL" id="ML170233">
    <property type="protein sequence ID" value="TDL16857.1"/>
    <property type="molecule type" value="Genomic_DNA"/>
</dbReference>
<feature type="transmembrane region" description="Helical" evidence="2">
    <location>
        <begin position="126"/>
        <end position="144"/>
    </location>
</feature>
<feature type="transmembrane region" description="Helical" evidence="2">
    <location>
        <begin position="164"/>
        <end position="187"/>
    </location>
</feature>
<feature type="transmembrane region" description="Helical" evidence="2">
    <location>
        <begin position="20"/>
        <end position="42"/>
    </location>
</feature>
<dbReference type="AlphaFoldDB" id="A0A4Y7PN57"/>
<keyword evidence="2" id="KW-0472">Membrane</keyword>
<dbReference type="Pfam" id="PF20152">
    <property type="entry name" value="DUF6534"/>
    <property type="match status" value="1"/>
</dbReference>
<dbReference type="Proteomes" id="UP000294933">
    <property type="component" value="Unassembled WGS sequence"/>
</dbReference>
<evidence type="ECO:0000256" key="1">
    <source>
        <dbReference type="SAM" id="MobiDB-lite"/>
    </source>
</evidence>